<comment type="catalytic activity">
    <reaction evidence="12">
        <text>K(+)(in) = K(+)(out)</text>
        <dbReference type="Rhea" id="RHEA:29463"/>
        <dbReference type="ChEBI" id="CHEBI:29103"/>
    </reaction>
</comment>
<gene>
    <name evidence="14" type="ORF">AB0C36_38870</name>
</gene>
<comment type="subcellular location">
    <subcellularLocation>
        <location evidence="1">Membrane</location>
        <topology evidence="1">Multi-pass membrane protein</topology>
    </subcellularLocation>
</comment>
<accession>A0ABV3DUM0</accession>
<dbReference type="EMBL" id="JBEZFP010000175">
    <property type="protein sequence ID" value="MEU8139450.1"/>
    <property type="molecule type" value="Genomic_DNA"/>
</dbReference>
<comment type="similarity">
    <text evidence="2">Belongs to the TMEM175 family.</text>
</comment>
<evidence type="ECO:0000256" key="5">
    <source>
        <dbReference type="ARBA" id="ARBA00022692"/>
    </source>
</evidence>
<proteinExistence type="inferred from homology"/>
<keyword evidence="4" id="KW-0633">Potassium transport</keyword>
<reference evidence="14 15" key="1">
    <citation type="submission" date="2024-06" db="EMBL/GenBank/DDBJ databases">
        <title>The Natural Products Discovery Center: Release of the First 8490 Sequenced Strains for Exploring Actinobacteria Biosynthetic Diversity.</title>
        <authorList>
            <person name="Kalkreuter E."/>
            <person name="Kautsar S.A."/>
            <person name="Yang D."/>
            <person name="Bader C.D."/>
            <person name="Teijaro C.N."/>
            <person name="Fluegel L."/>
            <person name="Davis C.M."/>
            <person name="Simpson J.R."/>
            <person name="Lauterbach L."/>
            <person name="Steele A.D."/>
            <person name="Gui C."/>
            <person name="Meng S."/>
            <person name="Li G."/>
            <person name="Viehrig K."/>
            <person name="Ye F."/>
            <person name="Su P."/>
            <person name="Kiefer A.F."/>
            <person name="Nichols A."/>
            <person name="Cepeda A.J."/>
            <person name="Yan W."/>
            <person name="Fan B."/>
            <person name="Jiang Y."/>
            <person name="Adhikari A."/>
            <person name="Zheng C.-J."/>
            <person name="Schuster L."/>
            <person name="Cowan T.M."/>
            <person name="Smanski M.J."/>
            <person name="Chevrette M.G."/>
            <person name="De Carvalho L.P.S."/>
            <person name="Shen B."/>
        </authorList>
    </citation>
    <scope>NUCLEOTIDE SEQUENCE [LARGE SCALE GENOMIC DNA]</scope>
    <source>
        <strain evidence="14 15">NPDC048946</strain>
    </source>
</reference>
<keyword evidence="3" id="KW-0813">Transport</keyword>
<comment type="caution">
    <text evidence="14">The sequence shown here is derived from an EMBL/GenBank/DDBJ whole genome shotgun (WGS) entry which is preliminary data.</text>
</comment>
<keyword evidence="9" id="KW-0406">Ion transport</keyword>
<evidence type="ECO:0000256" key="10">
    <source>
        <dbReference type="ARBA" id="ARBA00023136"/>
    </source>
</evidence>
<feature type="transmembrane region" description="Helical" evidence="13">
    <location>
        <begin position="17"/>
        <end position="38"/>
    </location>
</feature>
<evidence type="ECO:0000256" key="6">
    <source>
        <dbReference type="ARBA" id="ARBA00022826"/>
    </source>
</evidence>
<evidence type="ECO:0000256" key="8">
    <source>
        <dbReference type="ARBA" id="ARBA00022989"/>
    </source>
</evidence>
<keyword evidence="15" id="KW-1185">Reference proteome</keyword>
<keyword evidence="10 13" id="KW-0472">Membrane</keyword>
<evidence type="ECO:0000256" key="9">
    <source>
        <dbReference type="ARBA" id="ARBA00023065"/>
    </source>
</evidence>
<evidence type="ECO:0000256" key="2">
    <source>
        <dbReference type="ARBA" id="ARBA00006920"/>
    </source>
</evidence>
<sequence>MVAPTRVRTDQHGPERLIALSDGVFSIAMTLLVLDISVPPGLSTADFDEALGDLPQKISAYALSFVIIGAFWLDHGRVLRGLRAVDRPIIAVTLLGLGFIAFLPFPTSLLSEYGNEPVSVAVYAATIAATDVTQIGLVLLRARRPWLNEHPIPPELMRSWITDTGATVAVFAVSIPLAWPLGGHAIWLWLLMIPVKFATGRRHAAVVRRVGEQDMDAP</sequence>
<feature type="transmembrane region" description="Helical" evidence="13">
    <location>
        <begin position="118"/>
        <end position="140"/>
    </location>
</feature>
<keyword evidence="8 13" id="KW-1133">Transmembrane helix</keyword>
<evidence type="ECO:0000313" key="15">
    <source>
        <dbReference type="Proteomes" id="UP001551482"/>
    </source>
</evidence>
<dbReference type="PANTHER" id="PTHR31462:SF5">
    <property type="entry name" value="ENDOSOMAL_LYSOSOMAL PROTON CHANNEL TMEM175"/>
    <property type="match status" value="1"/>
</dbReference>
<keyword evidence="7" id="KW-0630">Potassium</keyword>
<dbReference type="PANTHER" id="PTHR31462">
    <property type="entry name" value="ENDOSOMAL/LYSOSOMAL POTASSIUM CHANNEL TMEM175"/>
    <property type="match status" value="1"/>
</dbReference>
<keyword evidence="11" id="KW-0407">Ion channel</keyword>
<dbReference type="InterPro" id="IPR010617">
    <property type="entry name" value="TMEM175-like"/>
</dbReference>
<dbReference type="Pfam" id="PF06736">
    <property type="entry name" value="TMEM175"/>
    <property type="match status" value="1"/>
</dbReference>
<keyword evidence="5 13" id="KW-0812">Transmembrane</keyword>
<evidence type="ECO:0000256" key="7">
    <source>
        <dbReference type="ARBA" id="ARBA00022958"/>
    </source>
</evidence>
<evidence type="ECO:0000256" key="11">
    <source>
        <dbReference type="ARBA" id="ARBA00023303"/>
    </source>
</evidence>
<organism evidence="14 15">
    <name type="scientific">Streptodolium elevatio</name>
    <dbReference type="NCBI Taxonomy" id="3157996"/>
    <lineage>
        <taxon>Bacteria</taxon>
        <taxon>Bacillati</taxon>
        <taxon>Actinomycetota</taxon>
        <taxon>Actinomycetes</taxon>
        <taxon>Kitasatosporales</taxon>
        <taxon>Streptomycetaceae</taxon>
        <taxon>Streptodolium</taxon>
    </lineage>
</organism>
<name>A0ABV3DUM0_9ACTN</name>
<feature type="transmembrane region" description="Helical" evidence="13">
    <location>
        <begin position="58"/>
        <end position="76"/>
    </location>
</feature>
<protein>
    <submittedName>
        <fullName evidence="14">TMEM175 family protein</fullName>
    </submittedName>
</protein>
<keyword evidence="6" id="KW-0631">Potassium channel</keyword>
<dbReference type="Proteomes" id="UP001551482">
    <property type="component" value="Unassembled WGS sequence"/>
</dbReference>
<evidence type="ECO:0000256" key="1">
    <source>
        <dbReference type="ARBA" id="ARBA00004141"/>
    </source>
</evidence>
<evidence type="ECO:0000256" key="4">
    <source>
        <dbReference type="ARBA" id="ARBA00022538"/>
    </source>
</evidence>
<dbReference type="RefSeq" id="WP_358363554.1">
    <property type="nucleotide sequence ID" value="NZ_JBEZFP010000175.1"/>
</dbReference>
<feature type="transmembrane region" description="Helical" evidence="13">
    <location>
        <begin position="88"/>
        <end position="106"/>
    </location>
</feature>
<evidence type="ECO:0000256" key="3">
    <source>
        <dbReference type="ARBA" id="ARBA00022448"/>
    </source>
</evidence>
<evidence type="ECO:0000313" key="14">
    <source>
        <dbReference type="EMBL" id="MEU8139450.1"/>
    </source>
</evidence>
<evidence type="ECO:0000256" key="13">
    <source>
        <dbReference type="SAM" id="Phobius"/>
    </source>
</evidence>
<evidence type="ECO:0000256" key="12">
    <source>
        <dbReference type="ARBA" id="ARBA00034430"/>
    </source>
</evidence>